<dbReference type="Pfam" id="PF01066">
    <property type="entry name" value="CDP-OH_P_transf"/>
    <property type="match status" value="1"/>
</dbReference>
<keyword evidence="2" id="KW-0812">Transmembrane</keyword>
<dbReference type="InterPro" id="IPR043130">
    <property type="entry name" value="CDP-OH_PTrfase_TM_dom"/>
</dbReference>
<evidence type="ECO:0008006" key="4">
    <source>
        <dbReference type="Google" id="ProtNLM"/>
    </source>
</evidence>
<evidence type="ECO:0000256" key="2">
    <source>
        <dbReference type="SAM" id="Phobius"/>
    </source>
</evidence>
<feature type="transmembrane region" description="Helical" evidence="2">
    <location>
        <begin position="104"/>
        <end position="122"/>
    </location>
</feature>
<evidence type="ECO:0000256" key="1">
    <source>
        <dbReference type="ARBA" id="ARBA00022679"/>
    </source>
</evidence>
<name>A0A3B1CM70_9ZZZZ</name>
<dbReference type="Gene3D" id="1.20.120.1760">
    <property type="match status" value="1"/>
</dbReference>
<feature type="transmembrane region" description="Helical" evidence="2">
    <location>
        <begin position="128"/>
        <end position="147"/>
    </location>
</feature>
<gene>
    <name evidence="3" type="ORF">MNBD_NITROSPINAE05-1368</name>
</gene>
<feature type="transmembrane region" description="Helical" evidence="2">
    <location>
        <begin position="64"/>
        <end position="83"/>
    </location>
</feature>
<dbReference type="PROSITE" id="PS00379">
    <property type="entry name" value="CDP_ALCOHOL_P_TRANSF"/>
    <property type="match status" value="1"/>
</dbReference>
<dbReference type="EMBL" id="UOGG01000147">
    <property type="protein sequence ID" value="VAX31259.1"/>
    <property type="molecule type" value="Genomic_DNA"/>
</dbReference>
<keyword evidence="2" id="KW-0472">Membrane</keyword>
<accession>A0A3B1CM70</accession>
<dbReference type="GO" id="GO:0008654">
    <property type="term" value="P:phospholipid biosynthetic process"/>
    <property type="evidence" value="ECO:0007669"/>
    <property type="project" value="InterPro"/>
</dbReference>
<reference evidence="3" key="1">
    <citation type="submission" date="2018-06" db="EMBL/GenBank/DDBJ databases">
        <authorList>
            <person name="Zhirakovskaya E."/>
        </authorList>
    </citation>
    <scope>NUCLEOTIDE SEQUENCE</scope>
</reference>
<feature type="transmembrane region" description="Helical" evidence="2">
    <location>
        <begin position="189"/>
        <end position="211"/>
    </location>
</feature>
<protein>
    <recommendedName>
        <fullName evidence="4">CDP-alcohol phosphatidyltransferase family protein</fullName>
    </recommendedName>
</protein>
<keyword evidence="1" id="KW-0808">Transferase</keyword>
<sequence length="230" mass="25794">MGSESKPNIPYQFEIPVAPLPLVRHFSYPVTRVLVRTPITPNQITALSMVFGVAGGIICLKGDYLFSLIGAFLFLIGYILDNCDGEIARLKNMRSRFGMRFDTFVDWLVHSVFFVCVGWGATNATGQAWWFWLGVATAVGGSVNYGLELYKNRTELHSTELPEEESRPRKDDTNMDKFVLNARTVRSDFCFIVLVLSLGGVLMYLLAPAAIGAQVYWALQFANAARRWHV</sequence>
<organism evidence="3">
    <name type="scientific">hydrothermal vent metagenome</name>
    <dbReference type="NCBI Taxonomy" id="652676"/>
    <lineage>
        <taxon>unclassified sequences</taxon>
        <taxon>metagenomes</taxon>
        <taxon>ecological metagenomes</taxon>
    </lineage>
</organism>
<dbReference type="GO" id="GO:0016020">
    <property type="term" value="C:membrane"/>
    <property type="evidence" value="ECO:0007669"/>
    <property type="project" value="InterPro"/>
</dbReference>
<proteinExistence type="predicted"/>
<dbReference type="InterPro" id="IPR000462">
    <property type="entry name" value="CDP-OH_P_trans"/>
</dbReference>
<dbReference type="GO" id="GO:0016780">
    <property type="term" value="F:phosphotransferase activity, for other substituted phosphate groups"/>
    <property type="evidence" value="ECO:0007669"/>
    <property type="project" value="InterPro"/>
</dbReference>
<dbReference type="AlphaFoldDB" id="A0A3B1CM70"/>
<keyword evidence="2" id="KW-1133">Transmembrane helix</keyword>
<dbReference type="InterPro" id="IPR048254">
    <property type="entry name" value="CDP_ALCOHOL_P_TRANSF_CS"/>
</dbReference>
<evidence type="ECO:0000313" key="3">
    <source>
        <dbReference type="EMBL" id="VAX31259.1"/>
    </source>
</evidence>